<evidence type="ECO:0000313" key="1">
    <source>
        <dbReference type="EMBL" id="GME89541.1"/>
    </source>
</evidence>
<gene>
    <name evidence="1" type="ORF">Cboi01_000144100</name>
</gene>
<sequence length="299" mass="34760">MKDKEMIEFLTGEFGKPFINKNSKLFEKINKNKNKNKNNNLQFNITDELDLISISINFNNNLDIGIDLANPYDIEKTIIDNNLIKDLNKFHNEFFKDIFTNFEKLQLDKFNNNNTIDNNNNDNNNIKYLNYAHYWSIKESYSKYLGVGLSNGLQYEFLNFKKFQDYKNGKNIIHMHDHNNEKDKEIETFELIEDVDSLNDFFQDKSIGTSRVLIETDREMPMVLCVTHEYNSCKINKDEGIHKSDSISDTIHSDEDEDHSPVQVKYIKINLEQMVDYLVNISASPSVPSSSSSSSSPSD</sequence>
<reference evidence="1" key="1">
    <citation type="submission" date="2023-04" db="EMBL/GenBank/DDBJ databases">
        <title>Candida boidinii NBRC 1967.</title>
        <authorList>
            <person name="Ichikawa N."/>
            <person name="Sato H."/>
            <person name="Tonouchi N."/>
        </authorList>
    </citation>
    <scope>NUCLEOTIDE SEQUENCE</scope>
    <source>
        <strain evidence="1">NBRC 1967</strain>
    </source>
</reference>
<accession>A0ACB5TJJ4</accession>
<name>A0ACB5TJJ4_CANBO</name>
<dbReference type="Proteomes" id="UP001165101">
    <property type="component" value="Unassembled WGS sequence"/>
</dbReference>
<keyword evidence="2" id="KW-1185">Reference proteome</keyword>
<comment type="caution">
    <text evidence="1">The sequence shown here is derived from an EMBL/GenBank/DDBJ whole genome shotgun (WGS) entry which is preliminary data.</text>
</comment>
<evidence type="ECO:0000313" key="2">
    <source>
        <dbReference type="Proteomes" id="UP001165101"/>
    </source>
</evidence>
<dbReference type="EMBL" id="BSXV01000541">
    <property type="protein sequence ID" value="GME89541.1"/>
    <property type="molecule type" value="Genomic_DNA"/>
</dbReference>
<protein>
    <submittedName>
        <fullName evidence="1">Unnamed protein product</fullName>
    </submittedName>
</protein>
<proteinExistence type="predicted"/>
<organism evidence="1 2">
    <name type="scientific">Candida boidinii</name>
    <name type="common">Yeast</name>
    <dbReference type="NCBI Taxonomy" id="5477"/>
    <lineage>
        <taxon>Eukaryota</taxon>
        <taxon>Fungi</taxon>
        <taxon>Dikarya</taxon>
        <taxon>Ascomycota</taxon>
        <taxon>Saccharomycotina</taxon>
        <taxon>Pichiomycetes</taxon>
        <taxon>Pichiales</taxon>
        <taxon>Pichiaceae</taxon>
        <taxon>Ogataea</taxon>
        <taxon>Ogataea/Candida clade</taxon>
    </lineage>
</organism>